<protein>
    <submittedName>
        <fullName evidence="3">3-phytase</fullName>
    </submittedName>
</protein>
<organism evidence="3 4">
    <name type="scientific">Nibricoccus aquaticus</name>
    <dbReference type="NCBI Taxonomy" id="2576891"/>
    <lineage>
        <taxon>Bacteria</taxon>
        <taxon>Pseudomonadati</taxon>
        <taxon>Verrucomicrobiota</taxon>
        <taxon>Opitutia</taxon>
        <taxon>Opitutales</taxon>
        <taxon>Opitutaceae</taxon>
        <taxon>Nibricoccus</taxon>
    </lineage>
</organism>
<feature type="signal peptide" evidence="1">
    <location>
        <begin position="1"/>
        <end position="23"/>
    </location>
</feature>
<dbReference type="InterPro" id="IPR011042">
    <property type="entry name" value="6-blade_b-propeller_TolB-like"/>
</dbReference>
<keyword evidence="4" id="KW-1185">Reference proteome</keyword>
<evidence type="ECO:0000313" key="4">
    <source>
        <dbReference type="Proteomes" id="UP000217265"/>
    </source>
</evidence>
<keyword evidence="1" id="KW-0732">Signal</keyword>
<dbReference type="SUPFAM" id="SSF50956">
    <property type="entry name" value="Thermostable phytase (3-phytase)"/>
    <property type="match status" value="1"/>
</dbReference>
<feature type="chain" id="PRO_5012041476" evidence="1">
    <location>
        <begin position="24"/>
        <end position="360"/>
    </location>
</feature>
<dbReference type="PROSITE" id="PS51662">
    <property type="entry name" value="BP_PHYTASE"/>
    <property type="match status" value="1"/>
</dbReference>
<name>A0A290QLL3_9BACT</name>
<dbReference type="KEGG" id="vbh:CMV30_16150"/>
<gene>
    <name evidence="3" type="ORF">CMV30_16150</name>
</gene>
<proteinExistence type="predicted"/>
<dbReference type="GO" id="GO:0016158">
    <property type="term" value="F:inositol hexakisphosphate 3-phosphatase activity"/>
    <property type="evidence" value="ECO:0007669"/>
    <property type="project" value="InterPro"/>
</dbReference>
<feature type="domain" description="BPP" evidence="2">
    <location>
        <begin position="23"/>
        <end position="352"/>
    </location>
</feature>
<evidence type="ECO:0000256" key="1">
    <source>
        <dbReference type="SAM" id="SignalP"/>
    </source>
</evidence>
<dbReference type="EMBL" id="CP023344">
    <property type="protein sequence ID" value="ATC65351.1"/>
    <property type="molecule type" value="Genomic_DNA"/>
</dbReference>
<evidence type="ECO:0000313" key="3">
    <source>
        <dbReference type="EMBL" id="ATC65351.1"/>
    </source>
</evidence>
<sequence length="360" mass="38715">MVTFRRSLFFVSVSALLASVACSSPQSSSVARIAPVRVTEAVQFDSDDPAIWVNRADPAKSLIIGTDKETGGGLYVFDLEGKIIREKTVSGLQRPNNVDLEYGLMLGGKPVDIAVTTERLTNKLRIFAVPTMAAVDGGGIEVFVGETLRDPMGISLYKRASDGAVFAIVGRKSGPSGSYLWQYRLEDDGAGAVKATLVRKFGAYSGKKEIESIAVDDAAGYVYYSDEMAGVRKYAADPDAAEAGRELAFFGQKDFARDVEGVSIYEVDAATGYILVSDQQRDTFNIYRREGDAAGAHVHTLVKTVSLSTLESDGSEVTSAALSSAFPGGLFVAMSTDKTFHFYSWEQIANAPGEQLKSRK</sequence>
<reference evidence="3 4" key="1">
    <citation type="submission" date="2017-09" db="EMBL/GenBank/DDBJ databases">
        <title>Complete genome sequence of Verrucomicrobial strain HZ-65, isolated from freshwater.</title>
        <authorList>
            <person name="Choi A."/>
        </authorList>
    </citation>
    <scope>NUCLEOTIDE SEQUENCE [LARGE SCALE GENOMIC DNA]</scope>
    <source>
        <strain evidence="3 4">HZ-65</strain>
    </source>
</reference>
<dbReference type="RefSeq" id="WP_096056982.1">
    <property type="nucleotide sequence ID" value="NZ_CP023344.1"/>
</dbReference>
<accession>A0A290QLL3</accession>
<dbReference type="PROSITE" id="PS51257">
    <property type="entry name" value="PROKAR_LIPOPROTEIN"/>
    <property type="match status" value="1"/>
</dbReference>
<dbReference type="AlphaFoldDB" id="A0A290QLL3"/>
<dbReference type="Pfam" id="PF02333">
    <property type="entry name" value="Phytase"/>
    <property type="match status" value="1"/>
</dbReference>
<evidence type="ECO:0000259" key="2">
    <source>
        <dbReference type="PROSITE" id="PS51662"/>
    </source>
</evidence>
<dbReference type="Gene3D" id="2.120.10.30">
    <property type="entry name" value="TolB, C-terminal domain"/>
    <property type="match status" value="1"/>
</dbReference>
<dbReference type="OrthoDB" id="323572at2"/>
<dbReference type="Proteomes" id="UP000217265">
    <property type="component" value="Chromosome"/>
</dbReference>
<dbReference type="InterPro" id="IPR003431">
    <property type="entry name" value="B-propeller_Phytase"/>
</dbReference>